<dbReference type="GO" id="GO:0048024">
    <property type="term" value="P:regulation of mRNA splicing, via spliceosome"/>
    <property type="evidence" value="ECO:0007669"/>
    <property type="project" value="TreeGrafter"/>
</dbReference>
<dbReference type="EMBL" id="JADBJN010000003">
    <property type="protein sequence ID" value="KAG5674031.1"/>
    <property type="molecule type" value="Genomic_DNA"/>
</dbReference>
<organism evidence="4 5">
    <name type="scientific">Polypedilum vanderplanki</name>
    <name type="common">Sleeping chironomid midge</name>
    <dbReference type="NCBI Taxonomy" id="319348"/>
    <lineage>
        <taxon>Eukaryota</taxon>
        <taxon>Metazoa</taxon>
        <taxon>Ecdysozoa</taxon>
        <taxon>Arthropoda</taxon>
        <taxon>Hexapoda</taxon>
        <taxon>Insecta</taxon>
        <taxon>Pterygota</taxon>
        <taxon>Neoptera</taxon>
        <taxon>Endopterygota</taxon>
        <taxon>Diptera</taxon>
        <taxon>Nematocera</taxon>
        <taxon>Chironomoidea</taxon>
        <taxon>Chironomidae</taxon>
        <taxon>Chironominae</taxon>
        <taxon>Polypedilum</taxon>
        <taxon>Polypedilum</taxon>
    </lineage>
</organism>
<evidence type="ECO:0000256" key="1">
    <source>
        <dbReference type="ARBA" id="ARBA00022664"/>
    </source>
</evidence>
<dbReference type="InterPro" id="IPR036483">
    <property type="entry name" value="PWI_dom_sf"/>
</dbReference>
<dbReference type="OrthoDB" id="163257at2759"/>
<protein>
    <recommendedName>
        <fullName evidence="3">PWI domain-containing protein</fullName>
    </recommendedName>
</protein>
<proteinExistence type="predicted"/>
<evidence type="ECO:0000313" key="4">
    <source>
        <dbReference type="EMBL" id="KAG5674031.1"/>
    </source>
</evidence>
<dbReference type="Gene3D" id="1.20.1390.10">
    <property type="entry name" value="PWI domain"/>
    <property type="match status" value="1"/>
</dbReference>
<evidence type="ECO:0000256" key="2">
    <source>
        <dbReference type="SAM" id="MobiDB-lite"/>
    </source>
</evidence>
<feature type="domain" description="PWI" evidence="3">
    <location>
        <begin position="1"/>
        <end position="69"/>
    </location>
</feature>
<evidence type="ECO:0000313" key="5">
    <source>
        <dbReference type="Proteomes" id="UP001107558"/>
    </source>
</evidence>
<dbReference type="PANTHER" id="PTHR23148">
    <property type="entry name" value="SERINE/ARGININE REGULATED NUCLEAR MATRIX PROTEIN"/>
    <property type="match status" value="1"/>
</dbReference>
<dbReference type="SMART" id="SM00311">
    <property type="entry name" value="PWI"/>
    <property type="match status" value="1"/>
</dbReference>
<dbReference type="GO" id="GO:0006397">
    <property type="term" value="P:mRNA processing"/>
    <property type="evidence" value="ECO:0007669"/>
    <property type="project" value="UniProtKB-KW"/>
</dbReference>
<gene>
    <name evidence="4" type="ORF">PVAND_004022</name>
</gene>
<keyword evidence="5" id="KW-1185">Reference proteome</keyword>
<dbReference type="SUPFAM" id="SSF101233">
    <property type="entry name" value="PWI domain"/>
    <property type="match status" value="1"/>
</dbReference>
<dbReference type="GO" id="GO:0003723">
    <property type="term" value="F:RNA binding"/>
    <property type="evidence" value="ECO:0007669"/>
    <property type="project" value="TreeGrafter"/>
</dbReference>
<dbReference type="PANTHER" id="PTHR23148:SF0">
    <property type="entry name" value="SERINE_ARGININE REPETITIVE MATRIX PROTEIN 1"/>
    <property type="match status" value="1"/>
</dbReference>
<reference evidence="4" key="1">
    <citation type="submission" date="2021-03" db="EMBL/GenBank/DDBJ databases">
        <title>Chromosome level genome of the anhydrobiotic midge Polypedilum vanderplanki.</title>
        <authorList>
            <person name="Yoshida Y."/>
            <person name="Kikawada T."/>
            <person name="Gusev O."/>
        </authorList>
    </citation>
    <scope>NUCLEOTIDE SEQUENCE</scope>
    <source>
        <strain evidence="4">NIAS01</strain>
        <tissue evidence="4">Whole body or cell culture</tissue>
    </source>
</reference>
<dbReference type="PROSITE" id="PS51025">
    <property type="entry name" value="PWI"/>
    <property type="match status" value="1"/>
</dbReference>
<dbReference type="InterPro" id="IPR052225">
    <property type="entry name" value="Ser/Arg_repetitive_matrix"/>
</dbReference>
<comment type="caution">
    <text evidence="4">The sequence shown here is derived from an EMBL/GenBank/DDBJ whole genome shotgun (WGS) entry which is preliminary data.</text>
</comment>
<name>A0A9J6BVV2_POLVA</name>
<feature type="compositionally biased region" description="Basic and acidic residues" evidence="2">
    <location>
        <begin position="79"/>
        <end position="116"/>
    </location>
</feature>
<dbReference type="Pfam" id="PF01480">
    <property type="entry name" value="PWI"/>
    <property type="match status" value="1"/>
</dbReference>
<evidence type="ECO:0000259" key="3">
    <source>
        <dbReference type="PROSITE" id="PS51025"/>
    </source>
</evidence>
<dbReference type="Proteomes" id="UP001107558">
    <property type="component" value="Chromosome 3"/>
</dbReference>
<keyword evidence="1" id="KW-0507">mRNA processing</keyword>
<feature type="region of interest" description="Disordered" evidence="2">
    <location>
        <begin position="65"/>
        <end position="116"/>
    </location>
</feature>
<dbReference type="InterPro" id="IPR002483">
    <property type="entry name" value="PWI_dom"/>
</dbReference>
<accession>A0A9J6BVV2</accession>
<dbReference type="GO" id="GO:0005681">
    <property type="term" value="C:spliceosomal complex"/>
    <property type="evidence" value="ECO:0007669"/>
    <property type="project" value="TreeGrafter"/>
</dbReference>
<sequence length="116" mass="13591">MTQMMKLEDDVLEEYVINQLEEMKIPDPKKIQIYLTGFLGSKNAKIFVEQLWELLLSAQESDIENGNVSKSPYYLQRSSSRERDRAEREEKEKIPEKKTVPEEAIKKANEIKSELN</sequence>
<dbReference type="AlphaFoldDB" id="A0A9J6BVV2"/>